<dbReference type="AlphaFoldDB" id="A0A8X7BUJ0"/>
<keyword evidence="1" id="KW-1133">Transmembrane helix</keyword>
<feature type="transmembrane region" description="Helical" evidence="1">
    <location>
        <begin position="186"/>
        <end position="205"/>
    </location>
</feature>
<keyword evidence="1" id="KW-0812">Transmembrane</keyword>
<dbReference type="Pfam" id="PF06151">
    <property type="entry name" value="Trehalose_recp"/>
    <property type="match status" value="1"/>
</dbReference>
<dbReference type="Proteomes" id="UP000886998">
    <property type="component" value="Unassembled WGS sequence"/>
</dbReference>
<feature type="transmembrane region" description="Helical" evidence="1">
    <location>
        <begin position="6"/>
        <end position="30"/>
    </location>
</feature>
<sequence length="208" mass="24036">MYYCNQFLEIVMALASMLWFIALLLFALYYNFVCSFIRVLLENVYDKIDADLLPDDLENLFLEYGNIARCMRSVDEHFSLPVFLAVFFTMAGLFWSGYRIAFYPGDTNIYYLSLIISPTFYLSVQLLILVSASITNELANKVKCVIQCLPYKNFLQDPQRRFTFKKNLNQDNSLTLWKVYAMDRSLIIACLGTLLTYGILIGTLGKDT</sequence>
<evidence type="ECO:0000313" key="3">
    <source>
        <dbReference type="Proteomes" id="UP000886998"/>
    </source>
</evidence>
<reference evidence="2" key="1">
    <citation type="submission" date="2020-08" db="EMBL/GenBank/DDBJ databases">
        <title>Multicomponent nature underlies the extraordinary mechanical properties of spider dragline silk.</title>
        <authorList>
            <person name="Kono N."/>
            <person name="Nakamura H."/>
            <person name="Mori M."/>
            <person name="Yoshida Y."/>
            <person name="Ohtoshi R."/>
            <person name="Malay A.D."/>
            <person name="Moran D.A.P."/>
            <person name="Tomita M."/>
            <person name="Numata K."/>
            <person name="Arakawa K."/>
        </authorList>
    </citation>
    <scope>NUCLEOTIDE SEQUENCE</scope>
</reference>
<dbReference type="GO" id="GO:0008527">
    <property type="term" value="F:taste receptor activity"/>
    <property type="evidence" value="ECO:0007669"/>
    <property type="project" value="InterPro"/>
</dbReference>
<dbReference type="OrthoDB" id="6433487at2759"/>
<name>A0A8X7BUJ0_9ARAC</name>
<feature type="transmembrane region" description="Helical" evidence="1">
    <location>
        <begin position="78"/>
        <end position="97"/>
    </location>
</feature>
<accession>A0A8X7BUJ0</accession>
<gene>
    <name evidence="2" type="primary">AVEN_139267_1</name>
    <name evidence="2" type="ORF">TNIN_305621</name>
</gene>
<evidence type="ECO:0000256" key="1">
    <source>
        <dbReference type="SAM" id="Phobius"/>
    </source>
</evidence>
<dbReference type="GO" id="GO:0016020">
    <property type="term" value="C:membrane"/>
    <property type="evidence" value="ECO:0007669"/>
    <property type="project" value="InterPro"/>
</dbReference>
<dbReference type="EMBL" id="BMAV01004854">
    <property type="protein sequence ID" value="GFY45436.1"/>
    <property type="molecule type" value="Genomic_DNA"/>
</dbReference>
<keyword evidence="1" id="KW-0472">Membrane</keyword>
<feature type="transmembrane region" description="Helical" evidence="1">
    <location>
        <begin position="109"/>
        <end position="130"/>
    </location>
</feature>
<protein>
    <recommendedName>
        <fullName evidence="4">Gustatory receptor</fullName>
    </recommendedName>
</protein>
<evidence type="ECO:0000313" key="2">
    <source>
        <dbReference type="EMBL" id="GFY45436.1"/>
    </source>
</evidence>
<comment type="caution">
    <text evidence="2">The sequence shown here is derived from an EMBL/GenBank/DDBJ whole genome shotgun (WGS) entry which is preliminary data.</text>
</comment>
<evidence type="ECO:0008006" key="4">
    <source>
        <dbReference type="Google" id="ProtNLM"/>
    </source>
</evidence>
<dbReference type="InterPro" id="IPR009318">
    <property type="entry name" value="Gustatory_rcpt"/>
</dbReference>
<proteinExistence type="predicted"/>
<organism evidence="2 3">
    <name type="scientific">Trichonephila inaurata madagascariensis</name>
    <dbReference type="NCBI Taxonomy" id="2747483"/>
    <lineage>
        <taxon>Eukaryota</taxon>
        <taxon>Metazoa</taxon>
        <taxon>Ecdysozoa</taxon>
        <taxon>Arthropoda</taxon>
        <taxon>Chelicerata</taxon>
        <taxon>Arachnida</taxon>
        <taxon>Araneae</taxon>
        <taxon>Araneomorphae</taxon>
        <taxon>Entelegynae</taxon>
        <taxon>Araneoidea</taxon>
        <taxon>Nephilidae</taxon>
        <taxon>Trichonephila</taxon>
        <taxon>Trichonephila inaurata</taxon>
    </lineage>
</organism>
<keyword evidence="3" id="KW-1185">Reference proteome</keyword>